<keyword evidence="2" id="KW-1185">Reference proteome</keyword>
<dbReference type="Proteomes" id="UP001605036">
    <property type="component" value="Unassembled WGS sequence"/>
</dbReference>
<comment type="caution">
    <text evidence="1">The sequence shown here is derived from an EMBL/GenBank/DDBJ whole genome shotgun (WGS) entry which is preliminary data.</text>
</comment>
<gene>
    <name evidence="1" type="ORF">R1flu_028825</name>
</gene>
<dbReference type="EMBL" id="JBHFFA010000008">
    <property type="protein sequence ID" value="KAL2610252.1"/>
    <property type="molecule type" value="Genomic_DNA"/>
</dbReference>
<proteinExistence type="predicted"/>
<sequence length="365" mass="42116">MASRSNRNLKTKEVKIPHLTIANKKKMETWGLGGLFADDWNGTYEKLVKELADQKVAIPKCEYRGKPEEWTSDVWREVYNLPKASPGGYTMKGKVQFTELQLLRMVKVDRWQSKSGVFLEQVEGSSDFVLFCQMLNVIFAPVRPKHFQHNLLAFYHYAWEAITNPAAPTPDWGDAVEKIVSKQIKVLGVCNEATYIGPYLAHLYNHFHEMDAEEREESKKWKALIQTVSNSNTEMEDEKEPTEEVPRIFCEGEASGNKLLAQKRTVDCDDWEIRLESLGRETSKLFEAFHVEVGSVTTEAVARNMKEIFTPSPVVEMDIQPWREMVKNLVKLLTEEQKKNKGIVEQRDYYEGKIRHSEKKPEIAI</sequence>
<accession>A0ABD1XMR7</accession>
<dbReference type="AlphaFoldDB" id="A0ABD1XMR7"/>
<evidence type="ECO:0000313" key="1">
    <source>
        <dbReference type="EMBL" id="KAL2610252.1"/>
    </source>
</evidence>
<evidence type="ECO:0000313" key="2">
    <source>
        <dbReference type="Proteomes" id="UP001605036"/>
    </source>
</evidence>
<reference evidence="1 2" key="1">
    <citation type="submission" date="2024-09" db="EMBL/GenBank/DDBJ databases">
        <title>Chromosome-scale assembly of Riccia fluitans.</title>
        <authorList>
            <person name="Paukszto L."/>
            <person name="Sawicki J."/>
            <person name="Karawczyk K."/>
            <person name="Piernik-Szablinska J."/>
            <person name="Szczecinska M."/>
            <person name="Mazdziarz M."/>
        </authorList>
    </citation>
    <scope>NUCLEOTIDE SEQUENCE [LARGE SCALE GENOMIC DNA]</scope>
    <source>
        <strain evidence="1">Rf_01</strain>
        <tissue evidence="1">Aerial parts of the thallus</tissue>
    </source>
</reference>
<name>A0ABD1XMR7_9MARC</name>
<organism evidence="1 2">
    <name type="scientific">Riccia fluitans</name>
    <dbReference type="NCBI Taxonomy" id="41844"/>
    <lineage>
        <taxon>Eukaryota</taxon>
        <taxon>Viridiplantae</taxon>
        <taxon>Streptophyta</taxon>
        <taxon>Embryophyta</taxon>
        <taxon>Marchantiophyta</taxon>
        <taxon>Marchantiopsida</taxon>
        <taxon>Marchantiidae</taxon>
        <taxon>Marchantiales</taxon>
        <taxon>Ricciaceae</taxon>
        <taxon>Riccia</taxon>
    </lineage>
</organism>
<protein>
    <submittedName>
        <fullName evidence="1">Uncharacterized protein</fullName>
    </submittedName>
</protein>